<evidence type="ECO:0000256" key="5">
    <source>
        <dbReference type="ARBA" id="ARBA00022737"/>
    </source>
</evidence>
<feature type="domain" description="RING-type" evidence="12">
    <location>
        <begin position="27"/>
        <end position="68"/>
    </location>
</feature>
<dbReference type="InterPro" id="IPR001841">
    <property type="entry name" value="Znf_RING"/>
</dbReference>
<keyword evidence="5" id="KW-0677">Repeat</keyword>
<dbReference type="PROSITE" id="PS50089">
    <property type="entry name" value="ZF_RING_2"/>
    <property type="match status" value="1"/>
</dbReference>
<dbReference type="InterPro" id="IPR050952">
    <property type="entry name" value="TRIM-NHL_E3_ligases"/>
</dbReference>
<dbReference type="InterPro" id="IPR001258">
    <property type="entry name" value="NHL_repeat"/>
</dbReference>
<feature type="coiled-coil region" evidence="10">
    <location>
        <begin position="493"/>
        <end position="567"/>
    </location>
</feature>
<feature type="region of interest" description="Disordered" evidence="11">
    <location>
        <begin position="678"/>
        <end position="697"/>
    </location>
</feature>
<evidence type="ECO:0000259" key="13">
    <source>
        <dbReference type="PROSITE" id="PS50119"/>
    </source>
</evidence>
<dbReference type="SUPFAM" id="SSF101898">
    <property type="entry name" value="NHL repeat"/>
    <property type="match status" value="1"/>
</dbReference>
<feature type="region of interest" description="Disordered" evidence="11">
    <location>
        <begin position="314"/>
        <end position="382"/>
    </location>
</feature>
<evidence type="ECO:0000256" key="6">
    <source>
        <dbReference type="ARBA" id="ARBA00022771"/>
    </source>
</evidence>
<evidence type="ECO:0000256" key="1">
    <source>
        <dbReference type="ARBA" id="ARBA00000900"/>
    </source>
</evidence>
<sequence>MAEQQADTETMNLPTNMEDTPVQIRVCDLCQSVGNTSPLPCYHRFCQQCLEQLQATEQEGEPTCVVCSSYAPLPQNGGLEDKERQCQSTLQKFTADVVNEIHPTTQQAEHSGSSEQSISPLNSVEEELLSESEAPNVHESEVVNVGKPTKEQQPGDLEYFLCLNNNNAAHLVKDTKEDMFLSGPQESTAAEYEKTGKSDDTIRFQELIRSELMSRSKKWRRKSSSGSPSPDASRRTAAVKATTTATATTTAETATTTEEVSATISAAETAKTNGAAVENATTNGTAVETAKTAATAAETAATAAETTKTIVETAETTEKETATTSKETVTTAEEKITAETTNTSTADQVQQEPPRRSQRLNSEDRKYILVSKKAPKDEKTEDSKLQLKLDIATPTATCVPIGQAEMVERQQNGEQDKKESPLDNDTGKDSKEASPQHKRGLCKCSRGEVKSVHCSVCQKYVCIHCATHEHKDHSDEEIREALDKEKDKIQHGLDIAKTCADAHKKRMEELEEAEQNLLKQFENMSIKIADHSDIALSLINERIESIVQAVQQEAEKARESVRDFKAESLEGLMTAFEERRFKISEERETAQVAFAASSSYSNISRKILDDGSSAVVLTSSNSLSEVFKTLKYPCEKTSAPNAIPSEFDRRLWFMAPEVDISGEVQKWFGKVINNSSKEVVPGETRRPSKSSTAPKQGPTLIATLKSATTQLHRTFSVAADEENDIIVAGQNIVRIFNSDTLRLKSAVALAFNPEGLAAYGDEIFVTGNGHNIHVLKKNGDSRRVLRVEGVLSRLQGLAVDRNGRIIATEGRQVFVLLSDGTDVCTFDVATEGGPVRLYPATNSSDRIIISDQSGHTIKLYDASGNLIRQMGGKGKDDGQLLGPAEVCTDEEDNIIVADTKNNRVSQFKPDGTFDRHLVVEENYVRFPWGVALTGDGRLVVSSLAVGQAVKVFDLHINS</sequence>
<organism evidence="14 15">
    <name type="scientific">Branchiostoma floridae</name>
    <name type="common">Florida lancelet</name>
    <name type="synonym">Amphioxus</name>
    <dbReference type="NCBI Taxonomy" id="7739"/>
    <lineage>
        <taxon>Eukaryota</taxon>
        <taxon>Metazoa</taxon>
        <taxon>Chordata</taxon>
        <taxon>Cephalochordata</taxon>
        <taxon>Leptocardii</taxon>
        <taxon>Amphioxiformes</taxon>
        <taxon>Branchiostomatidae</taxon>
        <taxon>Branchiostoma</taxon>
    </lineage>
</organism>
<dbReference type="Gene3D" id="2.120.10.30">
    <property type="entry name" value="TolB, C-terminal domain"/>
    <property type="match status" value="2"/>
</dbReference>
<reference evidence="14" key="1">
    <citation type="journal article" date="2020" name="Nat. Ecol. Evol.">
        <title>Deeply conserved synteny resolves early events in vertebrate evolution.</title>
        <authorList>
            <person name="Simakov O."/>
            <person name="Marletaz F."/>
            <person name="Yue J.X."/>
            <person name="O'Connell B."/>
            <person name="Jenkins J."/>
            <person name="Brandt A."/>
            <person name="Calef R."/>
            <person name="Tung C.H."/>
            <person name="Huang T.K."/>
            <person name="Schmutz J."/>
            <person name="Satoh N."/>
            <person name="Yu J.K."/>
            <person name="Putnam N.H."/>
            <person name="Green R.E."/>
            <person name="Rokhsar D.S."/>
        </authorList>
    </citation>
    <scope>NUCLEOTIDE SEQUENCE [LARGE SCALE GENOMIC DNA]</scope>
    <source>
        <strain evidence="14">S238N-H82</strain>
    </source>
</reference>
<dbReference type="Pfam" id="PF01436">
    <property type="entry name" value="NHL"/>
    <property type="match status" value="1"/>
</dbReference>
<dbReference type="PROSITE" id="PS50119">
    <property type="entry name" value="ZF_BBOX"/>
    <property type="match status" value="1"/>
</dbReference>
<dbReference type="GO" id="GO:0008270">
    <property type="term" value="F:zinc ion binding"/>
    <property type="evidence" value="ECO:0007669"/>
    <property type="project" value="UniProtKB-KW"/>
</dbReference>
<dbReference type="OrthoDB" id="10038695at2759"/>
<evidence type="ECO:0000256" key="2">
    <source>
        <dbReference type="ARBA" id="ARBA00008518"/>
    </source>
</evidence>
<dbReference type="CDD" id="cd16449">
    <property type="entry name" value="RING-HC"/>
    <property type="match status" value="1"/>
</dbReference>
<feature type="compositionally biased region" description="Low complexity" evidence="11">
    <location>
        <begin position="322"/>
        <end position="331"/>
    </location>
</feature>
<dbReference type="SUPFAM" id="SSF57850">
    <property type="entry name" value="RING/U-box"/>
    <property type="match status" value="1"/>
</dbReference>
<evidence type="ECO:0000313" key="14">
    <source>
        <dbReference type="Proteomes" id="UP000001554"/>
    </source>
</evidence>
<dbReference type="PROSITE" id="PS00518">
    <property type="entry name" value="ZF_RING_1"/>
    <property type="match status" value="1"/>
</dbReference>
<evidence type="ECO:0000313" key="15">
    <source>
        <dbReference type="RefSeq" id="XP_035698654.1"/>
    </source>
</evidence>
<evidence type="ECO:0000256" key="10">
    <source>
        <dbReference type="SAM" id="Coils"/>
    </source>
</evidence>
<feature type="compositionally biased region" description="Basic and acidic residues" evidence="11">
    <location>
        <begin position="414"/>
        <end position="435"/>
    </location>
</feature>
<dbReference type="SUPFAM" id="SSF57845">
    <property type="entry name" value="B-box zinc-binding domain"/>
    <property type="match status" value="1"/>
</dbReference>
<dbReference type="GO" id="GO:0043161">
    <property type="term" value="P:proteasome-mediated ubiquitin-dependent protein catabolic process"/>
    <property type="evidence" value="ECO:0000318"/>
    <property type="project" value="GO_Central"/>
</dbReference>
<dbReference type="FunFam" id="2.120.10.30:FF:000064">
    <property type="entry name" value="Uncharacterized protein"/>
    <property type="match status" value="1"/>
</dbReference>
<keyword evidence="7" id="KW-0862">Zinc</keyword>
<evidence type="ECO:0000259" key="12">
    <source>
        <dbReference type="PROSITE" id="PS50089"/>
    </source>
</evidence>
<dbReference type="GeneID" id="118431520"/>
<comment type="catalytic activity">
    <reaction evidence="1">
        <text>S-ubiquitinyl-[E2 ubiquitin-conjugating enzyme]-L-cysteine + [acceptor protein]-L-lysine = [E2 ubiquitin-conjugating enzyme]-L-cysteine + N(6)-ubiquitinyl-[acceptor protein]-L-lysine.</text>
        <dbReference type="EC" id="2.3.2.27"/>
    </reaction>
</comment>
<dbReference type="GO" id="GO:0061630">
    <property type="term" value="F:ubiquitin protein ligase activity"/>
    <property type="evidence" value="ECO:0000318"/>
    <property type="project" value="GO_Central"/>
</dbReference>
<feature type="compositionally biased region" description="Low complexity" evidence="11">
    <location>
        <begin position="224"/>
        <end position="261"/>
    </location>
</feature>
<dbReference type="OMA" id="ECHESMA"/>
<feature type="region of interest" description="Disordered" evidence="11">
    <location>
        <begin position="409"/>
        <end position="440"/>
    </location>
</feature>
<dbReference type="PANTHER" id="PTHR24104">
    <property type="entry name" value="E3 UBIQUITIN-PROTEIN LIGASE NHLRC1-RELATED"/>
    <property type="match status" value="1"/>
</dbReference>
<comment type="similarity">
    <text evidence="2">Belongs to the TRIM/RBCC family.</text>
</comment>
<dbReference type="InterPro" id="IPR017907">
    <property type="entry name" value="Znf_RING_CS"/>
</dbReference>
<keyword evidence="10" id="KW-0175">Coiled coil</keyword>
<dbReference type="RefSeq" id="XP_035698654.1">
    <property type="nucleotide sequence ID" value="XM_035842761.1"/>
</dbReference>
<gene>
    <name evidence="15" type="primary">LOC118431520</name>
</gene>
<dbReference type="AlphaFoldDB" id="A0A9J7MEP0"/>
<evidence type="ECO:0000256" key="3">
    <source>
        <dbReference type="ARBA" id="ARBA00012483"/>
    </source>
</evidence>
<evidence type="ECO:0000256" key="8">
    <source>
        <dbReference type="PROSITE-ProRule" id="PRU00024"/>
    </source>
</evidence>
<dbReference type="EC" id="2.3.2.27" evidence="3"/>
<feature type="compositionally biased region" description="Polar residues" evidence="11">
    <location>
        <begin position="104"/>
        <end position="122"/>
    </location>
</feature>
<dbReference type="PANTHER" id="PTHR24104:SF57">
    <property type="entry name" value="BEE-MILK PROTEIN"/>
    <property type="match status" value="1"/>
</dbReference>
<feature type="domain" description="B box-type" evidence="13">
    <location>
        <begin position="437"/>
        <end position="478"/>
    </location>
</feature>
<dbReference type="PROSITE" id="PS51125">
    <property type="entry name" value="NHL"/>
    <property type="match status" value="1"/>
</dbReference>
<feature type="region of interest" description="Disordered" evidence="11">
    <location>
        <begin position="213"/>
        <end position="261"/>
    </location>
</feature>
<feature type="repeat" description="NHL" evidence="9">
    <location>
        <begin position="867"/>
        <end position="910"/>
    </location>
</feature>
<reference evidence="15" key="2">
    <citation type="submission" date="2025-08" db="UniProtKB">
        <authorList>
            <consortium name="RefSeq"/>
        </authorList>
    </citation>
    <scope>IDENTIFICATION</scope>
    <source>
        <strain evidence="15">S238N-H82</strain>
        <tissue evidence="15">Testes</tissue>
    </source>
</reference>
<feature type="region of interest" description="Disordered" evidence="11">
    <location>
        <begin position="104"/>
        <end position="150"/>
    </location>
</feature>
<evidence type="ECO:0000256" key="11">
    <source>
        <dbReference type="SAM" id="MobiDB-lite"/>
    </source>
</evidence>
<proteinExistence type="inferred from homology"/>
<keyword evidence="6 8" id="KW-0863">Zinc-finger</keyword>
<name>A0A9J7MEP0_BRAFL</name>
<protein>
    <recommendedName>
        <fullName evidence="3">RING-type E3 ubiquitin transferase</fullName>
        <ecNumber evidence="3">2.3.2.27</ecNumber>
    </recommendedName>
</protein>
<keyword evidence="14" id="KW-1185">Reference proteome</keyword>
<evidence type="ECO:0000256" key="9">
    <source>
        <dbReference type="PROSITE-ProRule" id="PRU00504"/>
    </source>
</evidence>
<dbReference type="Proteomes" id="UP000001554">
    <property type="component" value="Chromosome 15"/>
</dbReference>
<dbReference type="KEGG" id="bfo:118431520"/>
<keyword evidence="4" id="KW-0479">Metal-binding</keyword>
<evidence type="ECO:0000256" key="7">
    <source>
        <dbReference type="ARBA" id="ARBA00022833"/>
    </source>
</evidence>
<dbReference type="InterPro" id="IPR011042">
    <property type="entry name" value="6-blade_b-propeller_TolB-like"/>
</dbReference>
<dbReference type="InterPro" id="IPR000315">
    <property type="entry name" value="Znf_B-box"/>
</dbReference>
<dbReference type="GO" id="GO:0000209">
    <property type="term" value="P:protein polyubiquitination"/>
    <property type="evidence" value="ECO:0000318"/>
    <property type="project" value="GO_Central"/>
</dbReference>
<accession>A0A9J7MEP0</accession>
<evidence type="ECO:0000256" key="4">
    <source>
        <dbReference type="ARBA" id="ARBA00022723"/>
    </source>
</evidence>